<dbReference type="EMBL" id="PZQS01000012">
    <property type="protein sequence ID" value="PVD20422.1"/>
    <property type="molecule type" value="Genomic_DNA"/>
</dbReference>
<dbReference type="Gene3D" id="3.30.200.20">
    <property type="entry name" value="Phosphorylase Kinase, domain 1"/>
    <property type="match status" value="1"/>
</dbReference>
<organism evidence="6 7">
    <name type="scientific">Pomacea canaliculata</name>
    <name type="common">Golden apple snail</name>
    <dbReference type="NCBI Taxonomy" id="400727"/>
    <lineage>
        <taxon>Eukaryota</taxon>
        <taxon>Metazoa</taxon>
        <taxon>Spiralia</taxon>
        <taxon>Lophotrochozoa</taxon>
        <taxon>Mollusca</taxon>
        <taxon>Gastropoda</taxon>
        <taxon>Caenogastropoda</taxon>
        <taxon>Architaenioglossa</taxon>
        <taxon>Ampullarioidea</taxon>
        <taxon>Ampullariidae</taxon>
        <taxon>Pomacea</taxon>
    </lineage>
</organism>
<evidence type="ECO:0000256" key="2">
    <source>
        <dbReference type="ARBA" id="ARBA00022679"/>
    </source>
</evidence>
<feature type="compositionally biased region" description="Polar residues" evidence="4">
    <location>
        <begin position="209"/>
        <end position="223"/>
    </location>
</feature>
<keyword evidence="2" id="KW-0808">Transferase</keyword>
<evidence type="ECO:0000256" key="1">
    <source>
        <dbReference type="ARBA" id="ARBA00022527"/>
    </source>
</evidence>
<feature type="compositionally biased region" description="Low complexity" evidence="4">
    <location>
        <begin position="73"/>
        <end position="119"/>
    </location>
</feature>
<evidence type="ECO:0000259" key="5">
    <source>
        <dbReference type="PROSITE" id="PS51158"/>
    </source>
</evidence>
<dbReference type="PANTHER" id="PTHR46747:SF1">
    <property type="entry name" value="ALPHA-PROTEIN KINASE 1"/>
    <property type="match status" value="1"/>
</dbReference>
<dbReference type="PROSITE" id="PS51158">
    <property type="entry name" value="ALPHA_KINASE"/>
    <property type="match status" value="1"/>
</dbReference>
<dbReference type="SMART" id="SM00811">
    <property type="entry name" value="Alpha_kinase"/>
    <property type="match status" value="1"/>
</dbReference>
<name>A0A2T7NH09_POMCA</name>
<feature type="compositionally biased region" description="Polar residues" evidence="4">
    <location>
        <begin position="151"/>
        <end position="160"/>
    </location>
</feature>
<feature type="domain" description="Alpha-type protein kinase" evidence="5">
    <location>
        <begin position="341"/>
        <end position="567"/>
    </location>
</feature>
<reference evidence="6 7" key="1">
    <citation type="submission" date="2018-04" db="EMBL/GenBank/DDBJ databases">
        <title>The genome of golden apple snail Pomacea canaliculata provides insight into stress tolerance and invasive adaptation.</title>
        <authorList>
            <person name="Liu C."/>
            <person name="Liu B."/>
            <person name="Ren Y."/>
            <person name="Zhang Y."/>
            <person name="Wang H."/>
            <person name="Li S."/>
            <person name="Jiang F."/>
            <person name="Yin L."/>
            <person name="Zhang G."/>
            <person name="Qian W."/>
            <person name="Fan W."/>
        </authorList>
    </citation>
    <scope>NUCLEOTIDE SEQUENCE [LARGE SCALE GENOMIC DNA]</scope>
    <source>
        <strain evidence="6">SZHN2017</strain>
        <tissue evidence="6">Muscle</tissue>
    </source>
</reference>
<proteinExistence type="predicted"/>
<dbReference type="InterPro" id="IPR043529">
    <property type="entry name" value="ALPK1"/>
</dbReference>
<keyword evidence="3" id="KW-0418">Kinase</keyword>
<dbReference type="Proteomes" id="UP000245119">
    <property type="component" value="Linkage Group LG12"/>
</dbReference>
<feature type="compositionally biased region" description="Polar residues" evidence="4">
    <location>
        <begin position="122"/>
        <end position="136"/>
    </location>
</feature>
<dbReference type="SUPFAM" id="SSF56112">
    <property type="entry name" value="Protein kinase-like (PK-like)"/>
    <property type="match status" value="1"/>
</dbReference>
<dbReference type="Gene3D" id="3.20.200.10">
    <property type="entry name" value="MHCK/EF2 kinase"/>
    <property type="match status" value="1"/>
</dbReference>
<keyword evidence="1" id="KW-0723">Serine/threonine-protein kinase</keyword>
<dbReference type="GO" id="GO:0004674">
    <property type="term" value="F:protein serine/threonine kinase activity"/>
    <property type="evidence" value="ECO:0007669"/>
    <property type="project" value="UniProtKB-KW"/>
</dbReference>
<dbReference type="InterPro" id="IPR004166">
    <property type="entry name" value="a-kinase_dom"/>
</dbReference>
<feature type="compositionally biased region" description="Basic and acidic residues" evidence="4">
    <location>
        <begin position="47"/>
        <end position="72"/>
    </location>
</feature>
<sequence>MCARPGDGEDGSMPSSSLTQTNYSVRLMNGALALLGLPPLEGNGSVEQKEVDENREEKESDYSSKDVAEESSHGSSPPHSLSSSSNQPSSQSQPSSWEVISSSPSASVPSSQSLPSSDSWEMVSTHSSSTHASRVTQMKFVGLPVSRDQLKSATCPTSVQEAMKSVAEDERDGPKSELEGLLISAAPIASTSSSKLASSGESDLHATVDLSSATQKTHDTSMSAEVGNKSDQDSCANSVQNDHSSSSSKDSGQKASIEKSVQQLSSSSSVVSFSAATQLTSSNTSSNDDASPLVDLSAPGVSSIMAELKLGDSVPTSDTAEFLSSWTSFDNSSVSRAQLWHYNPVNGEWSAQTTLAHLGPMLKTDRKGSFRDAFFVSFLHQDEPLGRYVGKRYRRQREPKVYTKDVVCQMEAVLYVTLFNQALQKCTDDILKIQYLTAAHLKLLNADGKVVDWINVEPFLQGSFLKLTNNLRYVSPDLDNEKGVEVATALSHFSYVKSGGDLMVVDLQGWLPTDKKGVVYLTDPVFNTRYIEKYSTSDQREAGMQAFWKHVHPKCNKICRFLQLDKLRPDNETATS</sequence>
<dbReference type="GO" id="GO:0005524">
    <property type="term" value="F:ATP binding"/>
    <property type="evidence" value="ECO:0007669"/>
    <property type="project" value="InterPro"/>
</dbReference>
<dbReference type="AlphaFoldDB" id="A0A2T7NH09"/>
<dbReference type="Pfam" id="PF02816">
    <property type="entry name" value="Alpha_kinase"/>
    <property type="match status" value="1"/>
</dbReference>
<feature type="compositionally biased region" description="Basic and acidic residues" evidence="4">
    <location>
        <begin position="166"/>
        <end position="178"/>
    </location>
</feature>
<feature type="region of interest" description="Disordered" evidence="4">
    <location>
        <begin position="1"/>
        <end position="21"/>
    </location>
</feature>
<evidence type="ECO:0000313" key="6">
    <source>
        <dbReference type="EMBL" id="PVD20422.1"/>
    </source>
</evidence>
<feature type="compositionally biased region" description="Low complexity" evidence="4">
    <location>
        <begin position="183"/>
        <end position="201"/>
    </location>
</feature>
<keyword evidence="7" id="KW-1185">Reference proteome</keyword>
<feature type="compositionally biased region" description="Low complexity" evidence="4">
    <location>
        <begin position="236"/>
        <end position="261"/>
    </location>
</feature>
<evidence type="ECO:0000256" key="3">
    <source>
        <dbReference type="ARBA" id="ARBA00022777"/>
    </source>
</evidence>
<evidence type="ECO:0000256" key="4">
    <source>
        <dbReference type="SAM" id="MobiDB-lite"/>
    </source>
</evidence>
<dbReference type="InterPro" id="IPR011009">
    <property type="entry name" value="Kinase-like_dom_sf"/>
</dbReference>
<comment type="caution">
    <text evidence="6">The sequence shown here is derived from an EMBL/GenBank/DDBJ whole genome shotgun (WGS) entry which is preliminary data.</text>
</comment>
<feature type="region of interest" description="Disordered" evidence="4">
    <location>
        <begin position="35"/>
        <end position="261"/>
    </location>
</feature>
<evidence type="ECO:0000313" key="7">
    <source>
        <dbReference type="Proteomes" id="UP000245119"/>
    </source>
</evidence>
<gene>
    <name evidence="6" type="ORF">C0Q70_18577</name>
</gene>
<dbReference type="PANTHER" id="PTHR46747">
    <property type="entry name" value="ALPHA-PROTEIN KINASE 1"/>
    <property type="match status" value="1"/>
</dbReference>
<dbReference type="OrthoDB" id="301415at2759"/>
<protein>
    <recommendedName>
        <fullName evidence="5">Alpha-type protein kinase domain-containing protein</fullName>
    </recommendedName>
</protein>
<accession>A0A2T7NH09</accession>